<feature type="chain" id="PRO_5014828520" description="DUF2927 domain-containing protein" evidence="1">
    <location>
        <begin position="34"/>
        <end position="274"/>
    </location>
</feature>
<dbReference type="Proteomes" id="UP000235828">
    <property type="component" value="Chromosome A"/>
</dbReference>
<sequence>MIDKPTRITKVTSIMKKATWALCLGLSSHLVSAMEPRWKDPEIVEQVFYLVALHNEYSQEQQKIRKWTQPIHIFLDHQVPDQELHTDLARMQIEHLSKLTNHPIDFVETPEQANVIWQYTRQSKWEESVRSMMGEKSVQHVKSALCMANFATNSRDELVRANIIIPVDQARDHGKLLACVVEEVTQIMGLPNDSDQAYPSIFNDHSPEDLLSPLDGLLLKLLYHPSVKAGMTREEVEPVIQELLMQFVFDGTFDQVIAEVNQGELHKMMGYGFH</sequence>
<dbReference type="KEGG" id="vta:A0884"/>
<gene>
    <name evidence="2" type="ORF">VTAP4600_A0884</name>
</gene>
<reference evidence="2 3" key="1">
    <citation type="submission" date="2017-10" db="EMBL/GenBank/DDBJ databases">
        <authorList>
            <person name="Banno H."/>
            <person name="Chua N.-H."/>
        </authorList>
    </citation>
    <scope>NUCLEOTIDE SEQUENCE [LARGE SCALE GENOMIC DNA]</scope>
    <source>
        <strain evidence="2">Vibrio tapetis CECT4600</strain>
    </source>
</reference>
<organism evidence="2 3">
    <name type="scientific">Vibrio tapetis subsp. tapetis</name>
    <dbReference type="NCBI Taxonomy" id="1671868"/>
    <lineage>
        <taxon>Bacteria</taxon>
        <taxon>Pseudomonadati</taxon>
        <taxon>Pseudomonadota</taxon>
        <taxon>Gammaproteobacteria</taxon>
        <taxon>Vibrionales</taxon>
        <taxon>Vibrionaceae</taxon>
        <taxon>Vibrio</taxon>
    </lineage>
</organism>
<proteinExistence type="predicted"/>
<accession>A0A2N8ZAH0</accession>
<dbReference type="Pfam" id="PF11150">
    <property type="entry name" value="DUF2927"/>
    <property type="match status" value="1"/>
</dbReference>
<protein>
    <recommendedName>
        <fullName evidence="4">DUF2927 domain-containing protein</fullName>
    </recommendedName>
</protein>
<dbReference type="AlphaFoldDB" id="A0A2N8ZAH0"/>
<evidence type="ECO:0000313" key="2">
    <source>
        <dbReference type="EMBL" id="SON48863.1"/>
    </source>
</evidence>
<feature type="signal peptide" evidence="1">
    <location>
        <begin position="1"/>
        <end position="33"/>
    </location>
</feature>
<dbReference type="EMBL" id="LT960611">
    <property type="protein sequence ID" value="SON48863.1"/>
    <property type="molecule type" value="Genomic_DNA"/>
</dbReference>
<evidence type="ECO:0008006" key="4">
    <source>
        <dbReference type="Google" id="ProtNLM"/>
    </source>
</evidence>
<keyword evidence="3" id="KW-1185">Reference proteome</keyword>
<name>A0A2N8ZAH0_9VIBR</name>
<evidence type="ECO:0000313" key="3">
    <source>
        <dbReference type="Proteomes" id="UP000235828"/>
    </source>
</evidence>
<evidence type="ECO:0000256" key="1">
    <source>
        <dbReference type="SAM" id="SignalP"/>
    </source>
</evidence>
<dbReference type="InterPro" id="IPR021323">
    <property type="entry name" value="DUF2927"/>
</dbReference>
<keyword evidence="1" id="KW-0732">Signal</keyword>